<dbReference type="PANTHER" id="PTHR16214:SF3">
    <property type="entry name" value="TRANSMEMBRANE PROTEIN 260"/>
    <property type="match status" value="1"/>
</dbReference>
<keyword evidence="1" id="KW-1133">Transmembrane helix</keyword>
<feature type="transmembrane region" description="Helical" evidence="1">
    <location>
        <begin position="284"/>
        <end position="301"/>
    </location>
</feature>
<gene>
    <name evidence="2" type="ORF">H8E29_06230</name>
</gene>
<evidence type="ECO:0000256" key="1">
    <source>
        <dbReference type="SAM" id="Phobius"/>
    </source>
</evidence>
<dbReference type="AlphaFoldDB" id="A0A8J6TIY5"/>
<keyword evidence="1" id="KW-0812">Transmembrane</keyword>
<feature type="transmembrane region" description="Helical" evidence="1">
    <location>
        <begin position="310"/>
        <end position="328"/>
    </location>
</feature>
<proteinExistence type="predicted"/>
<feature type="transmembrane region" description="Helical" evidence="1">
    <location>
        <begin position="12"/>
        <end position="36"/>
    </location>
</feature>
<dbReference type="PANTHER" id="PTHR16214">
    <property type="entry name" value="TRANSMEMBRANE PROTEIN 260"/>
    <property type="match status" value="1"/>
</dbReference>
<keyword evidence="1" id="KW-0472">Membrane</keyword>
<feature type="transmembrane region" description="Helical" evidence="1">
    <location>
        <begin position="56"/>
        <end position="73"/>
    </location>
</feature>
<sequence>METKSSVFQRLDFFFAILVGIWSFALYFRTLAPSVLTSDSAEFQTLFYTLGMTHPTGYPVHVLIGKLFTLIPIQTIAYRANLASAFFAAVAVAEIYLIVYLLGRWRVGALVGALALAHMPLFWRFAIIAESYSISSVFSLSILLFILLWREQGNWRSLLFAGILGGLSIGVHGATAMAAPAIAIYLLLTARKRNAWISAIGGAAMGIFLLIAAFIYIDHRDPPSSIYNAVYRPSLSKWGLTEDQFVTPLEHLDILFPAESALNYFFDVPASTITNRFTIYQSSYSSFSKLLILIGFIYIFFRNNDIKRKLWFEAILVAGIFLPLWLFALTQNSSLYAQFFTLSDPILYIWLGLGICGLLELLSWLINYVFSAKKKDYRNLAMILLSFLIIIFPFWQSRKAIFSAWENGYTRDIKNSGVYPIFAPEQKARLARRIVNKVEEDAIVFTEWDRLYTFYYVAHIERGLTRIDFHQAYIGDGTTEVADSLAAYIAGNIDTRPIYTTIPLLDLIPFYTFEPVSDDLLRLHKRE</sequence>
<feature type="transmembrane region" description="Helical" evidence="1">
    <location>
        <begin position="195"/>
        <end position="217"/>
    </location>
</feature>
<dbReference type="EMBL" id="JACNJN010000081">
    <property type="protein sequence ID" value="MBC8334842.1"/>
    <property type="molecule type" value="Genomic_DNA"/>
</dbReference>
<dbReference type="InterPro" id="IPR021280">
    <property type="entry name" value="TMEM260-like"/>
</dbReference>
<accession>A0A8J6TIY5</accession>
<feature type="transmembrane region" description="Helical" evidence="1">
    <location>
        <begin position="348"/>
        <end position="370"/>
    </location>
</feature>
<dbReference type="Proteomes" id="UP000614469">
    <property type="component" value="Unassembled WGS sequence"/>
</dbReference>
<name>A0A8J6TIY5_9CHLR</name>
<evidence type="ECO:0000313" key="3">
    <source>
        <dbReference type="Proteomes" id="UP000614469"/>
    </source>
</evidence>
<comment type="caution">
    <text evidence="2">The sequence shown here is derived from an EMBL/GenBank/DDBJ whole genome shotgun (WGS) entry which is preliminary data.</text>
</comment>
<protein>
    <submittedName>
        <fullName evidence="2">DUF2723 domain-containing protein</fullName>
    </submittedName>
</protein>
<evidence type="ECO:0000313" key="2">
    <source>
        <dbReference type="EMBL" id="MBC8334842.1"/>
    </source>
</evidence>
<feature type="transmembrane region" description="Helical" evidence="1">
    <location>
        <begin position="80"/>
        <end position="101"/>
    </location>
</feature>
<feature type="transmembrane region" description="Helical" evidence="1">
    <location>
        <begin position="155"/>
        <end position="188"/>
    </location>
</feature>
<feature type="transmembrane region" description="Helical" evidence="1">
    <location>
        <begin position="107"/>
        <end position="125"/>
    </location>
</feature>
<dbReference type="InterPro" id="IPR052724">
    <property type="entry name" value="GT117_domain-containing"/>
</dbReference>
<feature type="transmembrane region" description="Helical" evidence="1">
    <location>
        <begin position="377"/>
        <end position="395"/>
    </location>
</feature>
<reference evidence="2 3" key="1">
    <citation type="submission" date="2020-08" db="EMBL/GenBank/DDBJ databases">
        <title>Bridging the membrane lipid divide: bacteria of the FCB group superphylum have the potential to synthesize archaeal ether lipids.</title>
        <authorList>
            <person name="Villanueva L."/>
            <person name="Von Meijenfeldt F.A.B."/>
            <person name="Westbye A.B."/>
            <person name="Yadav S."/>
            <person name="Hopmans E.C."/>
            <person name="Dutilh B.E."/>
            <person name="Sinninghe Damste J.S."/>
        </authorList>
    </citation>
    <scope>NUCLEOTIDE SEQUENCE [LARGE SCALE GENOMIC DNA]</scope>
    <source>
        <strain evidence="2">NIOZ-UU36</strain>
    </source>
</reference>
<feature type="transmembrane region" description="Helical" evidence="1">
    <location>
        <begin position="132"/>
        <end position="149"/>
    </location>
</feature>
<organism evidence="2 3">
    <name type="scientific">Candidatus Desulfolinea nitratireducens</name>
    <dbReference type="NCBI Taxonomy" id="2841698"/>
    <lineage>
        <taxon>Bacteria</taxon>
        <taxon>Bacillati</taxon>
        <taxon>Chloroflexota</taxon>
        <taxon>Anaerolineae</taxon>
        <taxon>Anaerolineales</taxon>
        <taxon>Anaerolineales incertae sedis</taxon>
        <taxon>Candidatus Desulfolinea</taxon>
    </lineage>
</organism>
<dbReference type="Pfam" id="PF11028">
    <property type="entry name" value="TMEM260-like"/>
    <property type="match status" value="1"/>
</dbReference>